<dbReference type="SUPFAM" id="SSF55257">
    <property type="entry name" value="RBP11-like subunits of RNA polymerase"/>
    <property type="match status" value="1"/>
</dbReference>
<dbReference type="InterPro" id="IPR009025">
    <property type="entry name" value="RBP11-like_dimer"/>
</dbReference>
<organism evidence="5">
    <name type="scientific">uncultured marine thaumarchaeote KM3_65_A05</name>
    <dbReference type="NCBI Taxonomy" id="1456222"/>
    <lineage>
        <taxon>Archaea</taxon>
        <taxon>Nitrososphaerota</taxon>
        <taxon>environmental samples</taxon>
    </lineage>
</organism>
<dbReference type="Pfam" id="PF13656">
    <property type="entry name" value="RNA_pol_L_2"/>
    <property type="match status" value="1"/>
</dbReference>
<comment type="catalytic activity">
    <reaction evidence="3">
        <text>RNA(n) + a ribonucleoside 5'-triphosphate = RNA(n+1) + diphosphate</text>
        <dbReference type="Rhea" id="RHEA:21248"/>
        <dbReference type="Rhea" id="RHEA-COMP:14527"/>
        <dbReference type="Rhea" id="RHEA-COMP:17342"/>
        <dbReference type="ChEBI" id="CHEBI:33019"/>
        <dbReference type="ChEBI" id="CHEBI:61557"/>
        <dbReference type="ChEBI" id="CHEBI:140395"/>
        <dbReference type="EC" id="2.7.7.6"/>
    </reaction>
</comment>
<keyword evidence="3 5" id="KW-0808">Transferase</keyword>
<proteinExistence type="inferred from homology"/>
<keyword evidence="2 3" id="KW-0804">Transcription</keyword>
<name>A0A075HFA2_9ARCH</name>
<dbReference type="AlphaFoldDB" id="A0A075HFA2"/>
<evidence type="ECO:0000313" key="5">
    <source>
        <dbReference type="EMBL" id="AIF13865.1"/>
    </source>
</evidence>
<dbReference type="GO" id="GO:0005737">
    <property type="term" value="C:cytoplasm"/>
    <property type="evidence" value="ECO:0007669"/>
    <property type="project" value="UniProtKB-SubCell"/>
</dbReference>
<dbReference type="EC" id="2.7.7.6" evidence="3"/>
<keyword evidence="3" id="KW-0963">Cytoplasm</keyword>
<dbReference type="EMBL" id="KF900986">
    <property type="protein sequence ID" value="AIF13865.1"/>
    <property type="molecule type" value="Genomic_DNA"/>
</dbReference>
<keyword evidence="3 5" id="KW-0548">Nucleotidyltransferase</keyword>
<dbReference type="GO" id="GO:0046983">
    <property type="term" value="F:protein dimerization activity"/>
    <property type="evidence" value="ECO:0007669"/>
    <property type="project" value="InterPro"/>
</dbReference>
<dbReference type="InterPro" id="IPR022905">
    <property type="entry name" value="Rpo11-like"/>
</dbReference>
<comment type="function">
    <text evidence="3">DNA-dependent RNA polymerase (RNAP) catalyzes the transcription of DNA into RNA using the four ribonucleoside triphosphates as substrates.</text>
</comment>
<keyword evidence="1 3" id="KW-0240">DNA-directed RNA polymerase</keyword>
<dbReference type="GO" id="GO:0006351">
    <property type="term" value="P:DNA-templated transcription"/>
    <property type="evidence" value="ECO:0007669"/>
    <property type="project" value="UniProtKB-UniRule"/>
</dbReference>
<dbReference type="GO" id="GO:0003899">
    <property type="term" value="F:DNA-directed RNA polymerase activity"/>
    <property type="evidence" value="ECO:0007669"/>
    <property type="project" value="UniProtKB-UniRule"/>
</dbReference>
<evidence type="ECO:0000256" key="1">
    <source>
        <dbReference type="ARBA" id="ARBA00022478"/>
    </source>
</evidence>
<protein>
    <recommendedName>
        <fullName evidence="3">DNA-directed RNA polymerase subunit Rpo11</fullName>
        <ecNumber evidence="3">2.7.7.6</ecNumber>
    </recommendedName>
    <alternativeName>
        <fullName evidence="3">DNA-directed RNA polymerase subunit L</fullName>
    </alternativeName>
</protein>
<gene>
    <name evidence="3 5" type="primary">rpoL</name>
    <name evidence="3" type="synonym">rpo11</name>
</gene>
<reference evidence="5" key="1">
    <citation type="journal article" date="2014" name="Genome Biol. Evol.">
        <title>Pangenome evidence for extensive interdomain horizontal transfer affecting lineage core and shell genes in uncultured planktonic thaumarchaeota and euryarchaeota.</title>
        <authorList>
            <person name="Deschamps P."/>
            <person name="Zivanovic Y."/>
            <person name="Moreira D."/>
            <person name="Rodriguez-Valera F."/>
            <person name="Lopez-Garcia P."/>
        </authorList>
    </citation>
    <scope>NUCLEOTIDE SEQUENCE</scope>
</reference>
<feature type="domain" description="DNA-directed RNA polymerase RBP11-like dimerisation" evidence="4">
    <location>
        <begin position="13"/>
        <end position="81"/>
    </location>
</feature>
<comment type="subunit">
    <text evidence="3">Part of the RNA polymerase complex.</text>
</comment>
<comment type="subcellular location">
    <subcellularLocation>
        <location evidence="3">Cytoplasm</location>
    </subcellularLocation>
</comment>
<sequence length="91" mass="9972">MEVQLRDLTKKEANLSIFGGDIGVLYIIQSELLKNSTTQFAGVITKHPLTDELNMRVVSTNPLKDIVKATNTGIAGVTELKKLFASKIKVN</sequence>
<dbReference type="GO" id="GO:0000428">
    <property type="term" value="C:DNA-directed RNA polymerase complex"/>
    <property type="evidence" value="ECO:0007669"/>
    <property type="project" value="UniProtKB-KW"/>
</dbReference>
<evidence type="ECO:0000259" key="4">
    <source>
        <dbReference type="Pfam" id="PF13656"/>
    </source>
</evidence>
<evidence type="ECO:0000256" key="2">
    <source>
        <dbReference type="ARBA" id="ARBA00023163"/>
    </source>
</evidence>
<dbReference type="InterPro" id="IPR036603">
    <property type="entry name" value="RBP11-like"/>
</dbReference>
<accession>A0A075HFA2</accession>
<comment type="similarity">
    <text evidence="3">Belongs to the archaeal Rpo11/eukaryotic RPB11/RPC19 RNA polymerase subunit family.</text>
</comment>
<dbReference type="Gene3D" id="3.30.1360.10">
    <property type="entry name" value="RNA polymerase, RBP11-like subunit"/>
    <property type="match status" value="1"/>
</dbReference>
<dbReference type="HAMAP" id="MF_00261">
    <property type="entry name" value="RNApol_arch_Rpo11"/>
    <property type="match status" value="1"/>
</dbReference>
<evidence type="ECO:0000256" key="3">
    <source>
        <dbReference type="HAMAP-Rule" id="MF_00261"/>
    </source>
</evidence>